<proteinExistence type="predicted"/>
<protein>
    <submittedName>
        <fullName evidence="1">DUF3006 domain-containing protein</fullName>
    </submittedName>
</protein>
<sequence>MNENKKGIIDRFEGDYGIVTINDETEGFPINLFPLESKPGDVVEIDGTMITVVEDETEKLRFEMADLMGDVL</sequence>
<dbReference type="EMBL" id="RYZZ01000037">
    <property type="protein sequence ID" value="RUQ25888.1"/>
    <property type="molecule type" value="Genomic_DNA"/>
</dbReference>
<dbReference type="AlphaFoldDB" id="A0A433HCA4"/>
<accession>A0A433HCA4</accession>
<dbReference type="Proteomes" id="UP000267430">
    <property type="component" value="Unassembled WGS sequence"/>
</dbReference>
<evidence type="ECO:0000313" key="2">
    <source>
        <dbReference type="Proteomes" id="UP000267430"/>
    </source>
</evidence>
<dbReference type="OrthoDB" id="164847at2"/>
<gene>
    <name evidence="1" type="ORF">ELQ35_18890</name>
</gene>
<keyword evidence="2" id="KW-1185">Reference proteome</keyword>
<name>A0A433HCA4_9BACI</name>
<reference evidence="1 2" key="1">
    <citation type="submission" date="2018-12" db="EMBL/GenBank/DDBJ databases">
        <title>Bacillus chawlae sp. nov., Bacillus glennii sp. nov., and Bacillus saganii sp. nov. Isolated from the Vehicle Assembly Building at Kennedy Space Center where the Viking Spacecraft were Assembled.</title>
        <authorList>
            <person name="Seuylemezian A."/>
            <person name="Vaishampayan P."/>
        </authorList>
    </citation>
    <scope>NUCLEOTIDE SEQUENCE [LARGE SCALE GENOMIC DNA]</scope>
    <source>
        <strain evidence="1 2">L5</strain>
    </source>
</reference>
<dbReference type="RefSeq" id="WP_126866742.1">
    <property type="nucleotide sequence ID" value="NZ_JAUSTX010000010.1"/>
</dbReference>
<organism evidence="1 2">
    <name type="scientific">Peribacillus cavernae</name>
    <dbReference type="NCBI Taxonomy" id="1674310"/>
    <lineage>
        <taxon>Bacteria</taxon>
        <taxon>Bacillati</taxon>
        <taxon>Bacillota</taxon>
        <taxon>Bacilli</taxon>
        <taxon>Bacillales</taxon>
        <taxon>Bacillaceae</taxon>
        <taxon>Peribacillus</taxon>
    </lineage>
</organism>
<dbReference type="Pfam" id="PF11213">
    <property type="entry name" value="DUF3006"/>
    <property type="match status" value="1"/>
</dbReference>
<dbReference type="InterPro" id="IPR021377">
    <property type="entry name" value="DUF3006"/>
</dbReference>
<comment type="caution">
    <text evidence="1">The sequence shown here is derived from an EMBL/GenBank/DDBJ whole genome shotgun (WGS) entry which is preliminary data.</text>
</comment>
<evidence type="ECO:0000313" key="1">
    <source>
        <dbReference type="EMBL" id="RUQ25888.1"/>
    </source>
</evidence>